<evidence type="ECO:0000256" key="4">
    <source>
        <dbReference type="ARBA" id="ARBA00022840"/>
    </source>
</evidence>
<dbReference type="PANTHER" id="PTHR11070">
    <property type="entry name" value="UVRD / RECB / PCRA DNA HELICASE FAMILY MEMBER"/>
    <property type="match status" value="1"/>
</dbReference>
<evidence type="ECO:0000256" key="6">
    <source>
        <dbReference type="ARBA" id="ARBA00034617"/>
    </source>
</evidence>
<evidence type="ECO:0000256" key="5">
    <source>
        <dbReference type="ARBA" id="ARBA00023235"/>
    </source>
</evidence>
<dbReference type="Gene3D" id="3.30.65.10">
    <property type="entry name" value="Bacterial Topoisomerase I, domain 1"/>
    <property type="match status" value="1"/>
</dbReference>
<keyword evidence="1 9" id="KW-0547">Nucleotide-binding</keyword>
<keyword evidence="3 9" id="KW-0347">Helicase</keyword>
<organism evidence="11 12">
    <name type="scientific">Psychromonas marina</name>
    <dbReference type="NCBI Taxonomy" id="88364"/>
    <lineage>
        <taxon>Bacteria</taxon>
        <taxon>Pseudomonadati</taxon>
        <taxon>Pseudomonadota</taxon>
        <taxon>Gammaproteobacteria</taxon>
        <taxon>Alteromonadales</taxon>
        <taxon>Psychromonadaceae</taxon>
        <taxon>Psychromonas</taxon>
    </lineage>
</organism>
<comment type="caution">
    <text evidence="11">The sequence shown here is derived from an EMBL/GenBank/DDBJ whole genome shotgun (WGS) entry which is preliminary data.</text>
</comment>
<dbReference type="Pfam" id="PF01396">
    <property type="entry name" value="Zn_ribbon_Top1"/>
    <property type="match status" value="2"/>
</dbReference>
<dbReference type="InterPro" id="IPR000212">
    <property type="entry name" value="DNA_helicase_UvrD/REP"/>
</dbReference>
<dbReference type="Pfam" id="PF00580">
    <property type="entry name" value="UvrD-helicase"/>
    <property type="match status" value="1"/>
</dbReference>
<evidence type="ECO:0000256" key="9">
    <source>
        <dbReference type="PROSITE-ProRule" id="PRU00560"/>
    </source>
</evidence>
<gene>
    <name evidence="11" type="ORF">GCM10007916_26200</name>
</gene>
<reference evidence="12" key="1">
    <citation type="journal article" date="2019" name="Int. J. Syst. Evol. Microbiol.">
        <title>The Global Catalogue of Microorganisms (GCM) 10K type strain sequencing project: providing services to taxonomists for standard genome sequencing and annotation.</title>
        <authorList>
            <consortium name="The Broad Institute Genomics Platform"/>
            <consortium name="The Broad Institute Genome Sequencing Center for Infectious Disease"/>
            <person name="Wu L."/>
            <person name="Ma J."/>
        </authorList>
    </citation>
    <scope>NUCLEOTIDE SEQUENCE [LARGE SCALE GENOMIC DNA]</scope>
    <source>
        <strain evidence="12">NBRC 103166</strain>
    </source>
</reference>
<keyword evidence="4 9" id="KW-0067">ATP-binding</keyword>
<dbReference type="PROSITE" id="PS51198">
    <property type="entry name" value="UVRD_HELICASE_ATP_BIND"/>
    <property type="match status" value="1"/>
</dbReference>
<dbReference type="RefSeq" id="WP_284204662.1">
    <property type="nucleotide sequence ID" value="NZ_BSPQ01000013.1"/>
</dbReference>
<proteinExistence type="predicted"/>
<evidence type="ECO:0000256" key="2">
    <source>
        <dbReference type="ARBA" id="ARBA00022801"/>
    </source>
</evidence>
<dbReference type="Gene3D" id="3.40.50.300">
    <property type="entry name" value="P-loop containing nucleotide triphosphate hydrolases"/>
    <property type="match status" value="3"/>
</dbReference>
<feature type="domain" description="UvrD-like helicase ATP-binding" evidence="10">
    <location>
        <begin position="186"/>
        <end position="647"/>
    </location>
</feature>
<dbReference type="SUPFAM" id="SSF57783">
    <property type="entry name" value="Zinc beta-ribbon"/>
    <property type="match status" value="1"/>
</dbReference>
<comment type="catalytic activity">
    <reaction evidence="6">
        <text>Couples ATP hydrolysis with the unwinding of duplex DNA by translocating in the 3'-5' direction.</text>
        <dbReference type="EC" id="5.6.2.4"/>
    </reaction>
</comment>
<dbReference type="PANTHER" id="PTHR11070:SF63">
    <property type="entry name" value="DNA HELICASE IV"/>
    <property type="match status" value="1"/>
</dbReference>
<dbReference type="InterPro" id="IPR014017">
    <property type="entry name" value="DNA_helicase_UvrD-like_C"/>
</dbReference>
<dbReference type="SUPFAM" id="SSF52540">
    <property type="entry name" value="P-loop containing nucleoside triphosphate hydrolases"/>
    <property type="match status" value="1"/>
</dbReference>
<keyword evidence="2 9" id="KW-0378">Hydrolase</keyword>
<evidence type="ECO:0000256" key="7">
    <source>
        <dbReference type="ARBA" id="ARBA00034808"/>
    </source>
</evidence>
<evidence type="ECO:0000256" key="3">
    <source>
        <dbReference type="ARBA" id="ARBA00022806"/>
    </source>
</evidence>
<evidence type="ECO:0000259" key="10">
    <source>
        <dbReference type="PROSITE" id="PS51198"/>
    </source>
</evidence>
<dbReference type="InterPro" id="IPR013498">
    <property type="entry name" value="Topo_IA_Znf"/>
</dbReference>
<dbReference type="EMBL" id="BSPQ01000013">
    <property type="protein sequence ID" value="GLS91551.1"/>
    <property type="molecule type" value="Genomic_DNA"/>
</dbReference>
<comment type="catalytic activity">
    <reaction evidence="8">
        <text>ATP + H2O = ADP + phosphate + H(+)</text>
        <dbReference type="Rhea" id="RHEA:13065"/>
        <dbReference type="ChEBI" id="CHEBI:15377"/>
        <dbReference type="ChEBI" id="CHEBI:15378"/>
        <dbReference type="ChEBI" id="CHEBI:30616"/>
        <dbReference type="ChEBI" id="CHEBI:43474"/>
        <dbReference type="ChEBI" id="CHEBI:456216"/>
        <dbReference type="EC" id="5.6.2.4"/>
    </reaction>
</comment>
<protein>
    <recommendedName>
        <fullName evidence="7">DNA 3'-5' helicase</fullName>
        <ecNumber evidence="7">5.6.2.4</ecNumber>
    </recommendedName>
</protein>
<dbReference type="Proteomes" id="UP001157353">
    <property type="component" value="Unassembled WGS sequence"/>
</dbReference>
<dbReference type="Gene3D" id="3.40.91.30">
    <property type="match status" value="1"/>
</dbReference>
<dbReference type="Pfam" id="PF13361">
    <property type="entry name" value="UvrD_C"/>
    <property type="match status" value="1"/>
</dbReference>
<evidence type="ECO:0000256" key="8">
    <source>
        <dbReference type="ARBA" id="ARBA00048988"/>
    </source>
</evidence>
<sequence>MKSISSSFFGRLFGNRTKIIIDDKGLTILVKKQITEISWQAMLSPPQFIAGWFGQTISFSTLEQQYVLSKLDYSSDKKQQETIETLWIENHKNRLQTLINKVDSVIRRRYLRQSAIKKIQLVVNTEYQRWFPWAKSSRCLQQTGKLTQLLADYHRWQQSDFDACRETYIQQQLSTYQRYFDTVETNPLTPMQRRACIIDDDNNLLLAGAGTGKTSVMVGRTGYLLNSGQANNDQLLLLAYGRKAADEMDQRIKEKLSTDKVSATTFHSLGLTIIAQVEGAKPNLSRFAEDEKAKAKWVQSYFEYLIEQQAPYRKLVLGYFSQYYYVEKNEFDFKTLGEYYQYLTDNDIRTLKGELVKSFGQLHIANWLFTHGVEYQYEVNYQVEVSTIERKQYQPDFFLPELNLYIEYYGIDENGETASYIDQEKYHQSMQWKRDTHQKNSTQCIEFTYAQHRAGTLLPSLKEHFEINAFECSRLSDQAMLVTLRETGRITLLAEIFTKLVGLYKAACLDASTEKQVIANAVAPQQTEKVFALLTPIIDKYQATLTKNGEIDFEDMINKALNYINAGLFKSPWRYIMVDEFQDISEPRARLVKALRDNNQDCSVFAVGDDWQAIYRFSGADVSLTTGFSDYFGATTQTELDQTFRFNNKIGEVATAFVGKNPAQIDKIIHSKKQVSAPAVSILRRSAGGATTQNQPLVDEMANGAIDDVLAAITAKSDKKTSVYLLARFWFQLPNKGAITKLNQKYPMLTIQTQSFHTAKGKEADYVVILGLKSGKHGFPSTKATPPILEALLAKQEDFEHAEERRLFYVALTRAKDRSYIIADMTDASTFVKELIAEHDVELNEFGITVNQAFVEQIRCLICETGTLKPRVGRYGNFYSCSHFPRCDHKERACEKCASVMTKNRFPGFKTCLNPTCNDILPVCEKCGAEMVLRKSNKGEFWGCRNYKGNDPLSCKNGIDKAQLQWPKIKV</sequence>
<dbReference type="InterPro" id="IPR027417">
    <property type="entry name" value="P-loop_NTPase"/>
</dbReference>
<accession>A0ABQ6E2F8</accession>
<keyword evidence="5" id="KW-0413">Isomerase</keyword>
<feature type="binding site" evidence="9">
    <location>
        <begin position="207"/>
        <end position="214"/>
    </location>
    <ligand>
        <name>ATP</name>
        <dbReference type="ChEBI" id="CHEBI:30616"/>
    </ligand>
</feature>
<evidence type="ECO:0000256" key="1">
    <source>
        <dbReference type="ARBA" id="ARBA00022741"/>
    </source>
</evidence>
<dbReference type="InterPro" id="IPR014016">
    <property type="entry name" value="UvrD-like_ATP-bd"/>
</dbReference>
<evidence type="ECO:0000313" key="11">
    <source>
        <dbReference type="EMBL" id="GLS91551.1"/>
    </source>
</evidence>
<evidence type="ECO:0000313" key="12">
    <source>
        <dbReference type="Proteomes" id="UP001157353"/>
    </source>
</evidence>
<keyword evidence="12" id="KW-1185">Reference proteome</keyword>
<name>A0ABQ6E2F8_9GAMM</name>
<dbReference type="EC" id="5.6.2.4" evidence="7"/>